<evidence type="ECO:0000313" key="3">
    <source>
        <dbReference type="Proteomes" id="UP001054889"/>
    </source>
</evidence>
<feature type="transmembrane region" description="Helical" evidence="1">
    <location>
        <begin position="88"/>
        <end position="110"/>
    </location>
</feature>
<sequence length="258" mass="28465">MWGSSLCLSLVIGADQQGHYKTKSTDVETDFALSGAQAALEVSVSSTTSSLVTRGNLFACLLPPAKAMENIADQKPIFVTSHVEKAKLLMLVAVVLPFLMGTVIVSSMAYDARKGTQFSVELVGFEGLNATLGNMVSPAFNLKVHVENHRFLQPYSWCYNGGEAVVSYSEVAFAWARLPSFCMDRRLPTEFTVLAWGRGVGLSEDLHRRLQSERHTGTAQIMVEMKLLYDDRLSSEHHGPPLHLFKLMLEGDEHPIHP</sequence>
<gene>
    <name evidence="2" type="primary">gb04996</name>
    <name evidence="2" type="ORF">PR202_gb04996</name>
</gene>
<protein>
    <submittedName>
        <fullName evidence="2">Uncharacterized protein</fullName>
    </submittedName>
</protein>
<comment type="caution">
    <text evidence="2">The sequence shown here is derived from an EMBL/GenBank/DDBJ whole genome shotgun (WGS) entry which is preliminary data.</text>
</comment>
<keyword evidence="1" id="KW-1133">Transmembrane helix</keyword>
<dbReference type="EMBL" id="BQKI01000073">
    <property type="protein sequence ID" value="GJN17890.1"/>
    <property type="molecule type" value="Genomic_DNA"/>
</dbReference>
<evidence type="ECO:0000313" key="2">
    <source>
        <dbReference type="EMBL" id="GJN17890.1"/>
    </source>
</evidence>
<reference evidence="2" key="2">
    <citation type="submission" date="2021-12" db="EMBL/GenBank/DDBJ databases">
        <title>Resequencing data analysis of finger millet.</title>
        <authorList>
            <person name="Hatakeyama M."/>
            <person name="Aluri S."/>
            <person name="Balachadran M.T."/>
            <person name="Sivarajan S.R."/>
            <person name="Poveda L."/>
            <person name="Shimizu-Inatsugi R."/>
            <person name="Schlapbach R."/>
            <person name="Sreeman S.M."/>
            <person name="Shimizu K.K."/>
        </authorList>
    </citation>
    <scope>NUCLEOTIDE SEQUENCE</scope>
</reference>
<organism evidence="2 3">
    <name type="scientific">Eleusine coracana subsp. coracana</name>
    <dbReference type="NCBI Taxonomy" id="191504"/>
    <lineage>
        <taxon>Eukaryota</taxon>
        <taxon>Viridiplantae</taxon>
        <taxon>Streptophyta</taxon>
        <taxon>Embryophyta</taxon>
        <taxon>Tracheophyta</taxon>
        <taxon>Spermatophyta</taxon>
        <taxon>Magnoliopsida</taxon>
        <taxon>Liliopsida</taxon>
        <taxon>Poales</taxon>
        <taxon>Poaceae</taxon>
        <taxon>PACMAD clade</taxon>
        <taxon>Chloridoideae</taxon>
        <taxon>Cynodonteae</taxon>
        <taxon>Eleusininae</taxon>
        <taxon>Eleusine</taxon>
    </lineage>
</organism>
<dbReference type="Proteomes" id="UP001054889">
    <property type="component" value="Unassembled WGS sequence"/>
</dbReference>
<name>A0AAV5E6S0_ELECO</name>
<dbReference type="AlphaFoldDB" id="A0AAV5E6S0"/>
<accession>A0AAV5E6S0</accession>
<keyword evidence="1" id="KW-0472">Membrane</keyword>
<evidence type="ECO:0000256" key="1">
    <source>
        <dbReference type="SAM" id="Phobius"/>
    </source>
</evidence>
<keyword evidence="3" id="KW-1185">Reference proteome</keyword>
<dbReference type="PANTHER" id="PTHR33994">
    <property type="entry name" value="OS04G0515000 PROTEIN"/>
    <property type="match status" value="1"/>
</dbReference>
<proteinExistence type="predicted"/>
<keyword evidence="1" id="KW-0812">Transmembrane</keyword>
<dbReference type="PANTHER" id="PTHR33994:SF39">
    <property type="entry name" value="OS01G0712400 PROTEIN"/>
    <property type="match status" value="1"/>
</dbReference>
<reference evidence="2" key="1">
    <citation type="journal article" date="2018" name="DNA Res.">
        <title>Multiple hybrid de novo genome assembly of finger millet, an orphan allotetraploid crop.</title>
        <authorList>
            <person name="Hatakeyama M."/>
            <person name="Aluri S."/>
            <person name="Balachadran M.T."/>
            <person name="Sivarajan S.R."/>
            <person name="Patrignani A."/>
            <person name="Gruter S."/>
            <person name="Poveda L."/>
            <person name="Shimizu-Inatsugi R."/>
            <person name="Baeten J."/>
            <person name="Francoijs K.J."/>
            <person name="Nataraja K.N."/>
            <person name="Reddy Y.A.N."/>
            <person name="Phadnis S."/>
            <person name="Ravikumar R.L."/>
            <person name="Schlapbach R."/>
            <person name="Sreeman S.M."/>
            <person name="Shimizu K.K."/>
        </authorList>
    </citation>
    <scope>NUCLEOTIDE SEQUENCE</scope>
</reference>